<evidence type="ECO:0000259" key="13">
    <source>
        <dbReference type="PROSITE" id="PS51722"/>
    </source>
</evidence>
<feature type="domain" description="Tr-type G" evidence="13">
    <location>
        <begin position="508"/>
        <end position="678"/>
    </location>
</feature>
<dbReference type="GO" id="GO:0003743">
    <property type="term" value="F:translation initiation factor activity"/>
    <property type="evidence" value="ECO:0007669"/>
    <property type="project" value="UniProtKB-UniRule"/>
</dbReference>
<dbReference type="FunFam" id="3.40.50.300:FF:000019">
    <property type="entry name" value="Translation initiation factor IF-2"/>
    <property type="match status" value="1"/>
</dbReference>
<dbReference type="Gene3D" id="2.40.30.10">
    <property type="entry name" value="Translation factors"/>
    <property type="match status" value="2"/>
</dbReference>
<dbReference type="FunFam" id="2.40.30.10:FF:000008">
    <property type="entry name" value="Translation initiation factor IF-2"/>
    <property type="match status" value="1"/>
</dbReference>
<evidence type="ECO:0000256" key="5">
    <source>
        <dbReference type="ARBA" id="ARBA00022540"/>
    </source>
</evidence>
<dbReference type="InterPro" id="IPR023115">
    <property type="entry name" value="TIF_IF2_dom3"/>
</dbReference>
<dbReference type="GO" id="GO:0003924">
    <property type="term" value="F:GTPase activity"/>
    <property type="evidence" value="ECO:0007669"/>
    <property type="project" value="UniProtKB-UniRule"/>
</dbReference>
<organism evidence="14 15">
    <name type="scientific">Phenylobacterium soli</name>
    <dbReference type="NCBI Taxonomy" id="2170551"/>
    <lineage>
        <taxon>Bacteria</taxon>
        <taxon>Pseudomonadati</taxon>
        <taxon>Pseudomonadota</taxon>
        <taxon>Alphaproteobacteria</taxon>
        <taxon>Caulobacterales</taxon>
        <taxon>Caulobacteraceae</taxon>
        <taxon>Phenylobacterium</taxon>
    </lineage>
</organism>
<gene>
    <name evidence="9" type="primary">infB</name>
    <name evidence="14" type="ORF">DJ017_02540</name>
</gene>
<dbReference type="Proteomes" id="UP000249254">
    <property type="component" value="Unassembled WGS sequence"/>
</dbReference>
<feature type="binding site" evidence="9">
    <location>
        <begin position="564"/>
        <end position="568"/>
    </location>
    <ligand>
        <name>GTP</name>
        <dbReference type="ChEBI" id="CHEBI:37565"/>
    </ligand>
</feature>
<dbReference type="InterPro" id="IPR027417">
    <property type="entry name" value="P-loop_NTPase"/>
</dbReference>
<dbReference type="HAMAP" id="MF_00100_B">
    <property type="entry name" value="IF_2_B"/>
    <property type="match status" value="1"/>
</dbReference>
<dbReference type="InterPro" id="IPR000178">
    <property type="entry name" value="TF_IF2_bacterial-like"/>
</dbReference>
<dbReference type="InterPro" id="IPR006847">
    <property type="entry name" value="IF2_N"/>
</dbReference>
<feature type="binding site" evidence="9">
    <location>
        <begin position="618"/>
        <end position="621"/>
    </location>
    <ligand>
        <name>GTP</name>
        <dbReference type="ChEBI" id="CHEBI:37565"/>
    </ligand>
</feature>
<dbReference type="Gene3D" id="3.40.50.10050">
    <property type="entry name" value="Translation initiation factor IF- 2, domain 3"/>
    <property type="match status" value="1"/>
</dbReference>
<feature type="compositionally biased region" description="Basic and acidic residues" evidence="12">
    <location>
        <begin position="228"/>
        <end position="247"/>
    </location>
</feature>
<dbReference type="SUPFAM" id="SSF52156">
    <property type="entry name" value="Initiation factor IF2/eIF5b, domain 3"/>
    <property type="match status" value="1"/>
</dbReference>
<feature type="compositionally biased region" description="Polar residues" evidence="12">
    <location>
        <begin position="30"/>
        <end position="40"/>
    </location>
</feature>
<feature type="compositionally biased region" description="Basic and acidic residues" evidence="12">
    <location>
        <begin position="184"/>
        <end position="210"/>
    </location>
</feature>
<dbReference type="PANTHER" id="PTHR43381">
    <property type="entry name" value="TRANSLATION INITIATION FACTOR IF-2-RELATED"/>
    <property type="match status" value="1"/>
</dbReference>
<dbReference type="InterPro" id="IPR009000">
    <property type="entry name" value="Transl_B-barrel_sf"/>
</dbReference>
<keyword evidence="6 9" id="KW-0547">Nucleotide-binding</keyword>
<dbReference type="InterPro" id="IPR000795">
    <property type="entry name" value="T_Tr_GTP-bd_dom"/>
</dbReference>
<evidence type="ECO:0000256" key="3">
    <source>
        <dbReference type="ARBA" id="ARBA00020675"/>
    </source>
</evidence>
<feature type="region of interest" description="Disordered" evidence="12">
    <location>
        <begin position="1"/>
        <end position="419"/>
    </location>
</feature>
<dbReference type="Pfam" id="PF04760">
    <property type="entry name" value="IF2_N"/>
    <property type="match status" value="1"/>
</dbReference>
<dbReference type="Pfam" id="PF22042">
    <property type="entry name" value="EF-G_D2"/>
    <property type="match status" value="1"/>
</dbReference>
<dbReference type="SUPFAM" id="SSF50447">
    <property type="entry name" value="Translation proteins"/>
    <property type="match status" value="2"/>
</dbReference>
<feature type="compositionally biased region" description="Basic and acidic residues" evidence="12">
    <location>
        <begin position="348"/>
        <end position="361"/>
    </location>
</feature>
<dbReference type="EMBL" id="QFYQ01000001">
    <property type="protein sequence ID" value="RAK53479.1"/>
    <property type="molecule type" value="Genomic_DNA"/>
</dbReference>
<dbReference type="Gene3D" id="3.40.50.300">
    <property type="entry name" value="P-loop containing nucleotide triphosphate hydrolases"/>
    <property type="match status" value="1"/>
</dbReference>
<dbReference type="InterPro" id="IPR013575">
    <property type="entry name" value="IF2_assoc_dom_bac"/>
</dbReference>
<keyword evidence="4 9" id="KW-0963">Cytoplasm</keyword>
<dbReference type="OrthoDB" id="9811804at2"/>
<evidence type="ECO:0000256" key="9">
    <source>
        <dbReference type="HAMAP-Rule" id="MF_00100"/>
    </source>
</evidence>
<dbReference type="FunFam" id="3.40.50.10050:FF:000001">
    <property type="entry name" value="Translation initiation factor IF-2"/>
    <property type="match status" value="1"/>
</dbReference>
<evidence type="ECO:0000256" key="8">
    <source>
        <dbReference type="ARBA" id="ARBA00023134"/>
    </source>
</evidence>
<feature type="compositionally biased region" description="Basic and acidic residues" evidence="12">
    <location>
        <begin position="406"/>
        <end position="418"/>
    </location>
</feature>
<evidence type="ECO:0000256" key="7">
    <source>
        <dbReference type="ARBA" id="ARBA00022917"/>
    </source>
</evidence>
<dbReference type="InterPro" id="IPR004161">
    <property type="entry name" value="EFTu-like_2"/>
</dbReference>
<dbReference type="CDD" id="cd01887">
    <property type="entry name" value="IF2_eIF5B"/>
    <property type="match status" value="1"/>
</dbReference>
<feature type="compositionally biased region" description="Pro residues" evidence="12">
    <location>
        <begin position="165"/>
        <end position="176"/>
    </location>
</feature>
<evidence type="ECO:0000256" key="4">
    <source>
        <dbReference type="ARBA" id="ARBA00022490"/>
    </source>
</evidence>
<dbReference type="NCBIfam" id="TIGR00487">
    <property type="entry name" value="IF-2"/>
    <property type="match status" value="1"/>
</dbReference>
<dbReference type="CDD" id="cd03702">
    <property type="entry name" value="IF2_mtIF2_II"/>
    <property type="match status" value="1"/>
</dbReference>
<dbReference type="Pfam" id="PF08364">
    <property type="entry name" value="IF2_assoc"/>
    <property type="match status" value="1"/>
</dbReference>
<proteinExistence type="inferred from homology"/>
<evidence type="ECO:0000256" key="1">
    <source>
        <dbReference type="ARBA" id="ARBA00004496"/>
    </source>
</evidence>
<dbReference type="GO" id="GO:0005525">
    <property type="term" value="F:GTP binding"/>
    <property type="evidence" value="ECO:0007669"/>
    <property type="project" value="UniProtKB-KW"/>
</dbReference>
<dbReference type="PROSITE" id="PS51722">
    <property type="entry name" value="G_TR_2"/>
    <property type="match status" value="1"/>
</dbReference>
<evidence type="ECO:0000256" key="11">
    <source>
        <dbReference type="RuleBase" id="RU000645"/>
    </source>
</evidence>
<dbReference type="NCBIfam" id="TIGR00231">
    <property type="entry name" value="small_GTP"/>
    <property type="match status" value="1"/>
</dbReference>
<dbReference type="InterPro" id="IPR053905">
    <property type="entry name" value="EF-G-like_DII"/>
</dbReference>
<feature type="binding site" evidence="9">
    <location>
        <begin position="517"/>
        <end position="524"/>
    </location>
    <ligand>
        <name>GTP</name>
        <dbReference type="ChEBI" id="CHEBI:37565"/>
    </ligand>
</feature>
<dbReference type="Pfam" id="PF00009">
    <property type="entry name" value="GTP_EFTU"/>
    <property type="match status" value="1"/>
</dbReference>
<protein>
    <recommendedName>
        <fullName evidence="3 9">Translation initiation factor IF-2</fullName>
    </recommendedName>
</protein>
<keyword evidence="8 9" id="KW-0342">GTP-binding</keyword>
<dbReference type="InterPro" id="IPR015760">
    <property type="entry name" value="TIF_IF2"/>
</dbReference>
<keyword evidence="15" id="KW-1185">Reference proteome</keyword>
<dbReference type="Pfam" id="PF03144">
    <property type="entry name" value="GTP_EFTU_D2"/>
    <property type="match status" value="1"/>
</dbReference>
<dbReference type="InterPro" id="IPR036925">
    <property type="entry name" value="TIF_IF2_dom3_sf"/>
</dbReference>
<dbReference type="GO" id="GO:0005829">
    <property type="term" value="C:cytosol"/>
    <property type="evidence" value="ECO:0007669"/>
    <property type="project" value="TreeGrafter"/>
</dbReference>
<accession>A0A328AFQ5</accession>
<comment type="function">
    <text evidence="9 10">One of the essential components for the initiation of protein synthesis. Protects formylmethionyl-tRNA from spontaneous hydrolysis and promotes its binding to the 30S ribosomal subunits. Also involved in the hydrolysis of GTP during the formation of the 70S ribosomal complex.</text>
</comment>
<feature type="compositionally biased region" description="Low complexity" evidence="12">
    <location>
        <begin position="136"/>
        <end position="164"/>
    </location>
</feature>
<comment type="caution">
    <text evidence="14">The sequence shown here is derived from an EMBL/GenBank/DDBJ whole genome shotgun (WGS) entry which is preliminary data.</text>
</comment>
<dbReference type="FunFam" id="2.40.30.10:FF:000007">
    <property type="entry name" value="Translation initiation factor IF-2"/>
    <property type="match status" value="1"/>
</dbReference>
<evidence type="ECO:0000256" key="6">
    <source>
        <dbReference type="ARBA" id="ARBA00022741"/>
    </source>
</evidence>
<dbReference type="Pfam" id="PF11987">
    <property type="entry name" value="IF-2"/>
    <property type="match status" value="1"/>
</dbReference>
<sequence length="1010" mass="108091">MSDDNNNGRGPTPGGRPPLTLKPRGAGSVSAGTVRQSFSHGRSKTVVVETKRPRTHTQPAGNLAAPSSAERRVQETRPGPAPTQQAPRGPQPNDGLSAEERAARQRAIELARQQQERQAADRRAAEERARAEAEARAAAARAAAQQAAAAQQPAAEAPAAAPAPQAAPPAAPPPVEAPAARAPEAPRAEAPRPEAPRAEAPRSEAPRSEAPRPAASSSGQTRTYQPSPDRRDDRASTTTYRPERPSARFEGATFNQRAPRRDDDRGPRPPRDDRGPRPGGDRPQRAEGGPRPEGTVRYSALAPRPAGPRGDGRPGGPRPPRIGAASPPATPEIQRAARQAPRPGSANLDRRPDDTEDDRRKAAPSKAISRVRGAPQRREGRLTIQAVAGGDEGSAERMRSLASVRRAREREREKRKGGVQEQARVAREVVIPDVITVAELANRMAVRGVEIIKFLMRQGVMLKINDVIDNDTAELVATEFGHTVKRVSEADVEEGFIGAEDVDEAMEPRPPVVTVMGHVDHGKTSLLDALRSTDVVSGEHGGITQHIGAYQVRLEGGQRVTFLDTPGHAAFSAMRMRGANATDIVILVVAADDGVMPQTIEAIQHARAAGAPIIVAINKIDKPDADPTRVINELLQHEIVVESLGGDTQAVEVSATQKMGLDDLVEAILLQAEVLDLKANPNRTSDGIVIESQLDRGRGAVATVLVKRGTLKRGDIVVAGANWGRVRALLNERNEQLDEAGPSTPVEILGLDGTPDPGEPFAVVENEARAREITEYRQRQKREKTGAPALGASLADMMAKLADKKVSELPVLIKADVQGSAEAIVGSLDKLATDEVRARVILSGAGAINESDVLLAKGAGAPILGFNVRASKQARDLAEREGVEIRYYAIIYDLIDDIKGVLSGMLAPIQRETFLGNAEVLQVFDITKVGKVAGCRVTEGVVRKGARVRIVRQDVVVLELGVLQTLKRFKDEVNEVQSGQECGMAFQGFQDIKAGDVIECFNLEEVKRSL</sequence>
<evidence type="ECO:0000313" key="14">
    <source>
        <dbReference type="EMBL" id="RAK53479.1"/>
    </source>
</evidence>
<keyword evidence="7 9" id="KW-0648">Protein biosynthesis</keyword>
<evidence type="ECO:0000313" key="15">
    <source>
        <dbReference type="Proteomes" id="UP000249254"/>
    </source>
</evidence>
<comment type="caution">
    <text evidence="9">Lacks conserved residue(s) required for the propagation of feature annotation.</text>
</comment>
<feature type="compositionally biased region" description="Basic and acidic residues" evidence="12">
    <location>
        <begin position="98"/>
        <end position="135"/>
    </location>
</feature>
<dbReference type="PROSITE" id="PS01176">
    <property type="entry name" value="IF2"/>
    <property type="match status" value="1"/>
</dbReference>
<dbReference type="CDD" id="cd03692">
    <property type="entry name" value="mtIF2_IVc"/>
    <property type="match status" value="1"/>
</dbReference>
<feature type="compositionally biased region" description="Basic and acidic residues" evidence="12">
    <location>
        <begin position="259"/>
        <end position="290"/>
    </location>
</feature>
<dbReference type="PANTHER" id="PTHR43381:SF5">
    <property type="entry name" value="TR-TYPE G DOMAIN-CONTAINING PROTEIN"/>
    <property type="match status" value="1"/>
</dbReference>
<dbReference type="InterPro" id="IPR044145">
    <property type="entry name" value="IF2_II"/>
</dbReference>
<evidence type="ECO:0000256" key="10">
    <source>
        <dbReference type="RuleBase" id="RU000644"/>
    </source>
</evidence>
<dbReference type="InterPro" id="IPR005225">
    <property type="entry name" value="Small_GTP-bd"/>
</dbReference>
<reference evidence="15" key="1">
    <citation type="submission" date="2018-05" db="EMBL/GenBank/DDBJ databases">
        <authorList>
            <person name="Li X."/>
        </authorList>
    </citation>
    <scope>NUCLEOTIDE SEQUENCE [LARGE SCALE GENOMIC DNA]</scope>
    <source>
        <strain evidence="15">LX32</strain>
    </source>
</reference>
<name>A0A328AFQ5_9CAUL</name>
<dbReference type="SUPFAM" id="SSF52540">
    <property type="entry name" value="P-loop containing nucleoside triphosphate hydrolases"/>
    <property type="match status" value="1"/>
</dbReference>
<comment type="subcellular location">
    <subcellularLocation>
        <location evidence="1 9 11">Cytoplasm</location>
    </subcellularLocation>
</comment>
<keyword evidence="5 9" id="KW-0396">Initiation factor</keyword>
<evidence type="ECO:0000256" key="2">
    <source>
        <dbReference type="ARBA" id="ARBA00007733"/>
    </source>
</evidence>
<dbReference type="AlphaFoldDB" id="A0A328AFQ5"/>
<comment type="similarity">
    <text evidence="2 9 10">Belongs to the TRAFAC class translation factor GTPase superfamily. Classic translation factor GTPase family. IF-2 subfamily.</text>
</comment>
<feature type="compositionally biased region" description="Polar residues" evidence="12">
    <location>
        <begin position="216"/>
        <end position="226"/>
    </location>
</feature>
<evidence type="ECO:0000256" key="12">
    <source>
        <dbReference type="SAM" id="MobiDB-lite"/>
    </source>
</evidence>